<dbReference type="AlphaFoldDB" id="A0A9D4AYX2"/>
<evidence type="ECO:0000313" key="2">
    <source>
        <dbReference type="EMBL" id="KAH1181692.1"/>
    </source>
</evidence>
<comment type="caution">
    <text evidence="2">The sequence shown here is derived from an EMBL/GenBank/DDBJ whole genome shotgun (WGS) entry which is preliminary data.</text>
</comment>
<dbReference type="EMBL" id="JAHDVG010000468">
    <property type="protein sequence ID" value="KAH1181692.1"/>
    <property type="molecule type" value="Genomic_DNA"/>
</dbReference>
<keyword evidence="3" id="KW-1185">Reference proteome</keyword>
<evidence type="ECO:0000313" key="3">
    <source>
        <dbReference type="Proteomes" id="UP000827986"/>
    </source>
</evidence>
<feature type="region of interest" description="Disordered" evidence="1">
    <location>
        <begin position="1"/>
        <end position="24"/>
    </location>
</feature>
<protein>
    <submittedName>
        <fullName evidence="2">Uncharacterized protein</fullName>
    </submittedName>
</protein>
<evidence type="ECO:0000256" key="1">
    <source>
        <dbReference type="SAM" id="MobiDB-lite"/>
    </source>
</evidence>
<proteinExistence type="predicted"/>
<gene>
    <name evidence="2" type="ORF">KIL84_005418</name>
</gene>
<name>A0A9D4AYX2_9SAUR</name>
<reference evidence="2" key="1">
    <citation type="submission" date="2021-09" db="EMBL/GenBank/DDBJ databases">
        <title>The genome of Mauremys mutica provides insights into the evolution of semi-aquatic lifestyle.</title>
        <authorList>
            <person name="Gong S."/>
            <person name="Gao Y."/>
        </authorList>
    </citation>
    <scope>NUCLEOTIDE SEQUENCE</scope>
    <source>
        <strain evidence="2">MM-2020</strain>
        <tissue evidence="2">Muscle</tissue>
    </source>
</reference>
<sequence>MVTDRAGEDIGTGRERGIDRHTPESWHPLTDQASVCSCVLISEKVSWHPRTDITFWGMTNASEHLASENQGSRLPQIPELWAHLHHPFEHRHILRGYIYPFASCSETVLHPLGKEGATELDALCGHVPCFLIIA</sequence>
<dbReference type="Proteomes" id="UP000827986">
    <property type="component" value="Unassembled WGS sequence"/>
</dbReference>
<organism evidence="2 3">
    <name type="scientific">Mauremys mutica</name>
    <name type="common">yellowpond turtle</name>
    <dbReference type="NCBI Taxonomy" id="74926"/>
    <lineage>
        <taxon>Eukaryota</taxon>
        <taxon>Metazoa</taxon>
        <taxon>Chordata</taxon>
        <taxon>Craniata</taxon>
        <taxon>Vertebrata</taxon>
        <taxon>Euteleostomi</taxon>
        <taxon>Archelosauria</taxon>
        <taxon>Testudinata</taxon>
        <taxon>Testudines</taxon>
        <taxon>Cryptodira</taxon>
        <taxon>Durocryptodira</taxon>
        <taxon>Testudinoidea</taxon>
        <taxon>Geoemydidae</taxon>
        <taxon>Geoemydinae</taxon>
        <taxon>Mauremys</taxon>
    </lineage>
</organism>
<accession>A0A9D4AYX2</accession>